<name>U6GDQ4_EIMAC</name>
<dbReference type="AlphaFoldDB" id="U6GDQ4"/>
<protein>
    <submittedName>
        <fullName evidence="2">Plasmodium falciparum CPW-WPC domain-containing protein, putative</fullName>
    </submittedName>
</protein>
<reference evidence="2" key="1">
    <citation type="submission" date="2013-10" db="EMBL/GenBank/DDBJ databases">
        <title>Genomic analysis of the causative agents of coccidiosis in chickens.</title>
        <authorList>
            <person name="Reid A.J."/>
            <person name="Blake D."/>
            <person name="Billington K."/>
            <person name="Browne H."/>
            <person name="Dunn M."/>
            <person name="Hung S."/>
            <person name="Kawahara F."/>
            <person name="Miranda-Saavedra D."/>
            <person name="Mourier T."/>
            <person name="Nagra H."/>
            <person name="Otto T.D."/>
            <person name="Rawlings N."/>
            <person name="Sanchez A."/>
            <person name="Sanders M."/>
            <person name="Subramaniam C."/>
            <person name="Tay Y."/>
            <person name="Dear P."/>
            <person name="Doerig C."/>
            <person name="Gruber A."/>
            <person name="Parkinson J."/>
            <person name="Shirley M."/>
            <person name="Wan K.L."/>
            <person name="Berriman M."/>
            <person name="Tomley F."/>
            <person name="Pain A."/>
        </authorList>
    </citation>
    <scope>NUCLEOTIDE SEQUENCE</scope>
    <source>
        <strain evidence="2">Houghton</strain>
    </source>
</reference>
<accession>U6GDQ4</accession>
<dbReference type="Pfam" id="PF09717">
    <property type="entry name" value="CPW_WPC"/>
    <property type="match status" value="2"/>
</dbReference>
<dbReference type="RefSeq" id="XP_013251472.1">
    <property type="nucleotide sequence ID" value="XM_013396018.1"/>
</dbReference>
<evidence type="ECO:0000313" key="3">
    <source>
        <dbReference type="Proteomes" id="UP000018050"/>
    </source>
</evidence>
<organism evidence="2 3">
    <name type="scientific">Eimeria acervulina</name>
    <name type="common">Coccidian parasite</name>
    <dbReference type="NCBI Taxonomy" id="5801"/>
    <lineage>
        <taxon>Eukaryota</taxon>
        <taxon>Sar</taxon>
        <taxon>Alveolata</taxon>
        <taxon>Apicomplexa</taxon>
        <taxon>Conoidasida</taxon>
        <taxon>Coccidia</taxon>
        <taxon>Eucoccidiorida</taxon>
        <taxon>Eimeriorina</taxon>
        <taxon>Eimeriidae</taxon>
        <taxon>Eimeria</taxon>
    </lineage>
</organism>
<feature type="domain" description="CPW-WPC" evidence="1">
    <location>
        <begin position="53"/>
        <end position="85"/>
    </location>
</feature>
<dbReference type="InterPro" id="IPR006387">
    <property type="entry name" value="CPW_WPC_dom"/>
</dbReference>
<sequence length="185" mass="20521">MKEKKRVQEVPLRGYDLSVLQRELLQQMQPLDEQQQQQQQQQVVELLVEQKFCPHDFSVLCPFAWNPSSDGSSCTAPEAYIVRCLTFVAGFRVKGLTIRLPALKAGTSLANYSGPCADGMPPLDFPLEQQQQQQQQQQQMREAEVACGVSFACAPPNCQRDFAANCPLGWQQQGSACSAPVSSKS</sequence>
<evidence type="ECO:0000259" key="1">
    <source>
        <dbReference type="Pfam" id="PF09717"/>
    </source>
</evidence>
<reference evidence="2" key="2">
    <citation type="submission" date="2013-10" db="EMBL/GenBank/DDBJ databases">
        <authorList>
            <person name="Aslett M."/>
        </authorList>
    </citation>
    <scope>NUCLEOTIDE SEQUENCE</scope>
    <source>
        <strain evidence="2">Houghton</strain>
    </source>
</reference>
<keyword evidence="3" id="KW-1185">Reference proteome</keyword>
<proteinExistence type="predicted"/>
<dbReference type="VEuPathDB" id="ToxoDB:EAH_00031870"/>
<dbReference type="GeneID" id="25271257"/>
<dbReference type="Proteomes" id="UP000018050">
    <property type="component" value="Unassembled WGS sequence"/>
</dbReference>
<evidence type="ECO:0000313" key="2">
    <source>
        <dbReference type="EMBL" id="CDI78285.1"/>
    </source>
</evidence>
<dbReference type="EMBL" id="HG670843">
    <property type="protein sequence ID" value="CDI78285.1"/>
    <property type="molecule type" value="Genomic_DNA"/>
</dbReference>
<gene>
    <name evidence="2" type="ORF">EAH_00031870</name>
</gene>
<dbReference type="OrthoDB" id="354293at2759"/>
<feature type="domain" description="CPW-WPC" evidence="1">
    <location>
        <begin position="158"/>
        <end position="182"/>
    </location>
</feature>